<keyword evidence="3" id="KW-1185">Reference proteome</keyword>
<name>A0AA42DKS3_9FIRM</name>
<evidence type="ECO:0000259" key="1">
    <source>
        <dbReference type="Pfam" id="PF12804"/>
    </source>
</evidence>
<dbReference type="Gene3D" id="3.90.550.10">
    <property type="entry name" value="Spore Coat Polysaccharide Biosynthesis Protein SpsA, Chain A"/>
    <property type="match status" value="1"/>
</dbReference>
<evidence type="ECO:0000313" key="2">
    <source>
        <dbReference type="EMBL" id="MDA3730660.1"/>
    </source>
</evidence>
<dbReference type="PANTHER" id="PTHR43777">
    <property type="entry name" value="MOLYBDENUM COFACTOR CYTIDYLYLTRANSFERASE"/>
    <property type="match status" value="1"/>
</dbReference>
<feature type="domain" description="MobA-like NTP transferase" evidence="1">
    <location>
        <begin position="16"/>
        <end position="179"/>
    </location>
</feature>
<dbReference type="GO" id="GO:0016779">
    <property type="term" value="F:nucleotidyltransferase activity"/>
    <property type="evidence" value="ECO:0007669"/>
    <property type="project" value="UniProtKB-ARBA"/>
</dbReference>
<dbReference type="AlphaFoldDB" id="A0AA42DKS3"/>
<dbReference type="EMBL" id="JAQIFT010000016">
    <property type="protein sequence ID" value="MDA3730660.1"/>
    <property type="molecule type" value="Genomic_DNA"/>
</dbReference>
<evidence type="ECO:0000313" key="3">
    <source>
        <dbReference type="Proteomes" id="UP001169242"/>
    </source>
</evidence>
<comment type="caution">
    <text evidence="2">The sequence shown here is derived from an EMBL/GenBank/DDBJ whole genome shotgun (WGS) entry which is preliminary data.</text>
</comment>
<reference evidence="2" key="1">
    <citation type="journal article" date="2023" name="Int. J. Syst. Evol. Microbiol.">
        <title>&lt;i&gt;Holtiella tumoricola&lt;/i&gt; gen. nov. sp. nov., isolated from a human clinical sample.</title>
        <authorList>
            <person name="Allen-Vercoe E."/>
            <person name="Daigneault M.C."/>
            <person name="Vancuren S.J."/>
            <person name="Cochrane K."/>
            <person name="O'Neal L.L."/>
            <person name="Sankaranarayanan K."/>
            <person name="Lawson P.A."/>
        </authorList>
    </citation>
    <scope>NUCLEOTIDE SEQUENCE</scope>
    <source>
        <strain evidence="2">CC70A</strain>
    </source>
</reference>
<gene>
    <name evidence="2" type="ORF">PBV87_03995</name>
</gene>
<protein>
    <submittedName>
        <fullName evidence="2">Nucleotidyltransferase family protein</fullName>
    </submittedName>
</protein>
<dbReference type="InterPro" id="IPR025877">
    <property type="entry name" value="MobA-like_NTP_Trfase"/>
</dbReference>
<dbReference type="SUPFAM" id="SSF53448">
    <property type="entry name" value="Nucleotide-diphospho-sugar transferases"/>
    <property type="match status" value="1"/>
</dbReference>
<organism evidence="2 3">
    <name type="scientific">Holtiella tumoricola</name>
    <dbReference type="NCBI Taxonomy" id="3018743"/>
    <lineage>
        <taxon>Bacteria</taxon>
        <taxon>Bacillati</taxon>
        <taxon>Bacillota</taxon>
        <taxon>Clostridia</taxon>
        <taxon>Lachnospirales</taxon>
        <taxon>Cellulosilyticaceae</taxon>
        <taxon>Holtiella</taxon>
    </lineage>
</organism>
<dbReference type="PANTHER" id="PTHR43777:SF1">
    <property type="entry name" value="MOLYBDENUM COFACTOR CYTIDYLYLTRANSFERASE"/>
    <property type="match status" value="1"/>
</dbReference>
<accession>A0AA42DKS3</accession>
<dbReference type="InterPro" id="IPR029044">
    <property type="entry name" value="Nucleotide-diphossugar_trans"/>
</dbReference>
<dbReference type="RefSeq" id="WP_271011227.1">
    <property type="nucleotide sequence ID" value="NZ_JAQIFT010000016.1"/>
</dbReference>
<dbReference type="CDD" id="cd04182">
    <property type="entry name" value="GT_2_like_f"/>
    <property type="match status" value="1"/>
</dbReference>
<sequence length="215" mass="24377">MEREMESKVPYIFKLIILAAGKSTRFGENKLLQSYGRSTVIGCLIQKIEELAQRESRIEQVILVTNETTLKGVKPCGKKIQVVLNPVPEEGISHSIFLGLEAAGEADVYGFLVADQLALSIDTIQAMIERYKVTEKGILCAKKGENLGNPVFFHHQYVEELKKLQGDKGGKVILKKHLEDVTYFEIEDARELQDLDTKEDWTYFEKENENASIKR</sequence>
<dbReference type="Proteomes" id="UP001169242">
    <property type="component" value="Unassembled WGS sequence"/>
</dbReference>
<dbReference type="Pfam" id="PF12804">
    <property type="entry name" value="NTP_transf_3"/>
    <property type="match status" value="1"/>
</dbReference>
<proteinExistence type="predicted"/>